<dbReference type="Pfam" id="PF13676">
    <property type="entry name" value="TIR_2"/>
    <property type="match status" value="1"/>
</dbReference>
<feature type="domain" description="TIR" evidence="1">
    <location>
        <begin position="14"/>
        <end position="103"/>
    </location>
</feature>
<dbReference type="Proteomes" id="UP000318825">
    <property type="component" value="Unassembled WGS sequence"/>
</dbReference>
<dbReference type="OrthoDB" id="9810385at2"/>
<dbReference type="InterPro" id="IPR035897">
    <property type="entry name" value="Toll_tir_struct_dom_sf"/>
</dbReference>
<dbReference type="EMBL" id="BJNF01000101">
    <property type="protein sequence ID" value="GEC17313.1"/>
    <property type="molecule type" value="Genomic_DNA"/>
</dbReference>
<name>A0A4Y3WEJ3_NITWI</name>
<protein>
    <recommendedName>
        <fullName evidence="1">TIR domain-containing protein</fullName>
    </recommendedName>
</protein>
<evidence type="ECO:0000259" key="1">
    <source>
        <dbReference type="Pfam" id="PF13676"/>
    </source>
</evidence>
<sequence length="169" mass="18867">MFLKGEGHNMPVKVFISHKKEDAEQASAISAHLIANGLTVYLDVIDAQLGKSGPDLADYIRSQMDKCTQLLAVISPQTQASWWVPWEIGVATEKERFLASFVSGGAAVPEYLVKWPYLRTRADLDIYVRESKRAELLVEDRIQKGYRTAARAQGFRSFHTSLKASLGQP</sequence>
<accession>A0A4Y3WEJ3</accession>
<gene>
    <name evidence="2" type="ORF">NWI01_32050</name>
</gene>
<evidence type="ECO:0000313" key="3">
    <source>
        <dbReference type="Proteomes" id="UP000318825"/>
    </source>
</evidence>
<dbReference type="InterPro" id="IPR000157">
    <property type="entry name" value="TIR_dom"/>
</dbReference>
<dbReference type="SUPFAM" id="SSF52200">
    <property type="entry name" value="Toll/Interleukin receptor TIR domain"/>
    <property type="match status" value="1"/>
</dbReference>
<dbReference type="GO" id="GO:0007165">
    <property type="term" value="P:signal transduction"/>
    <property type="evidence" value="ECO:0007669"/>
    <property type="project" value="InterPro"/>
</dbReference>
<comment type="caution">
    <text evidence="2">The sequence shown here is derived from an EMBL/GenBank/DDBJ whole genome shotgun (WGS) entry which is preliminary data.</text>
</comment>
<reference evidence="2 3" key="1">
    <citation type="submission" date="2019-06" db="EMBL/GenBank/DDBJ databases">
        <title>Whole genome shotgun sequence of Nitrobacter winogradskyi NBRC 14297.</title>
        <authorList>
            <person name="Hosoyama A."/>
            <person name="Uohara A."/>
            <person name="Ohji S."/>
            <person name="Ichikawa N."/>
        </authorList>
    </citation>
    <scope>NUCLEOTIDE SEQUENCE [LARGE SCALE GENOMIC DNA]</scope>
    <source>
        <strain evidence="2 3">NBRC 14297</strain>
    </source>
</reference>
<evidence type="ECO:0000313" key="2">
    <source>
        <dbReference type="EMBL" id="GEC17313.1"/>
    </source>
</evidence>
<proteinExistence type="predicted"/>
<dbReference type="Gene3D" id="3.40.50.10140">
    <property type="entry name" value="Toll/interleukin-1 receptor homology (TIR) domain"/>
    <property type="match status" value="1"/>
</dbReference>
<organism evidence="2 3">
    <name type="scientific">Nitrobacter winogradskyi</name>
    <name type="common">Nitrobacter agilis</name>
    <dbReference type="NCBI Taxonomy" id="913"/>
    <lineage>
        <taxon>Bacteria</taxon>
        <taxon>Pseudomonadati</taxon>
        <taxon>Pseudomonadota</taxon>
        <taxon>Alphaproteobacteria</taxon>
        <taxon>Hyphomicrobiales</taxon>
        <taxon>Nitrobacteraceae</taxon>
        <taxon>Nitrobacter</taxon>
    </lineage>
</organism>
<dbReference type="AlphaFoldDB" id="A0A4Y3WEJ3"/>